<dbReference type="Pfam" id="PF25852">
    <property type="entry name" value="DUF6242_C"/>
    <property type="match status" value="1"/>
</dbReference>
<dbReference type="Gene3D" id="2.130.10.10">
    <property type="entry name" value="YVTN repeat-like/Quinoprotein amine dehydrogenase"/>
    <property type="match status" value="1"/>
</dbReference>
<sequence length="192" mass="20684">QMTAIAIDPIDSRSIWAGVEVDGLRHSSDGGETWEKAGTAIPNLDVHNVAVTAGPPKTVVVVVNNDVFTSTDDGAAWSAVGIKDVFPYTYPRGIMVHPDDPKTVFLTIGDSTPGRTGTVMRSQDTGKTWENLSLSNPPNSAMWVVNVQPANPQIAFAGSRYGHLYRSDDGGNSWNKQWREFSEISSVLSIPG</sequence>
<dbReference type="InterPro" id="IPR015943">
    <property type="entry name" value="WD40/YVTN_repeat-like_dom_sf"/>
</dbReference>
<dbReference type="InterPro" id="IPR052025">
    <property type="entry name" value="Xyloglucanase_GH74"/>
</dbReference>
<dbReference type="PANTHER" id="PTHR43739:SF5">
    <property type="entry name" value="EXO-ALPHA-SIALIDASE"/>
    <property type="match status" value="1"/>
</dbReference>
<dbReference type="AlphaFoldDB" id="A0A382YCS9"/>
<dbReference type="CDD" id="cd15482">
    <property type="entry name" value="Sialidase_non-viral"/>
    <property type="match status" value="1"/>
</dbReference>
<dbReference type="InterPro" id="IPR058667">
    <property type="entry name" value="DUF6242_C"/>
</dbReference>
<feature type="non-terminal residue" evidence="2">
    <location>
        <position position="1"/>
    </location>
</feature>
<protein>
    <recommendedName>
        <fullName evidence="1">DUF6242 domain-containing protein</fullName>
    </recommendedName>
</protein>
<proteinExistence type="predicted"/>
<organism evidence="2">
    <name type="scientific">marine metagenome</name>
    <dbReference type="NCBI Taxonomy" id="408172"/>
    <lineage>
        <taxon>unclassified sequences</taxon>
        <taxon>metagenomes</taxon>
        <taxon>ecological metagenomes</taxon>
    </lineage>
</organism>
<dbReference type="SUPFAM" id="SSF110296">
    <property type="entry name" value="Oligoxyloglucan reducing end-specific cellobiohydrolase"/>
    <property type="match status" value="1"/>
</dbReference>
<dbReference type="GO" id="GO:0010411">
    <property type="term" value="P:xyloglucan metabolic process"/>
    <property type="evidence" value="ECO:0007669"/>
    <property type="project" value="TreeGrafter"/>
</dbReference>
<dbReference type="PANTHER" id="PTHR43739">
    <property type="entry name" value="XYLOGLUCANASE (EUROFUNG)"/>
    <property type="match status" value="1"/>
</dbReference>
<evidence type="ECO:0000313" key="2">
    <source>
        <dbReference type="EMBL" id="SVD80691.1"/>
    </source>
</evidence>
<name>A0A382YCS9_9ZZZZ</name>
<dbReference type="EMBL" id="UINC01174521">
    <property type="protein sequence ID" value="SVD80691.1"/>
    <property type="molecule type" value="Genomic_DNA"/>
</dbReference>
<feature type="domain" description="DUF6242" evidence="1">
    <location>
        <begin position="22"/>
        <end position="179"/>
    </location>
</feature>
<evidence type="ECO:0000259" key="1">
    <source>
        <dbReference type="Pfam" id="PF25852"/>
    </source>
</evidence>
<accession>A0A382YCS9</accession>
<gene>
    <name evidence="2" type="ORF">METZ01_LOCUS433545</name>
</gene>
<reference evidence="2" key="1">
    <citation type="submission" date="2018-05" db="EMBL/GenBank/DDBJ databases">
        <authorList>
            <person name="Lanie J.A."/>
            <person name="Ng W.-L."/>
            <person name="Kazmierczak K.M."/>
            <person name="Andrzejewski T.M."/>
            <person name="Davidsen T.M."/>
            <person name="Wayne K.J."/>
            <person name="Tettelin H."/>
            <person name="Glass J.I."/>
            <person name="Rusch D."/>
            <person name="Podicherti R."/>
            <person name="Tsui H.-C.T."/>
            <person name="Winkler M.E."/>
        </authorList>
    </citation>
    <scope>NUCLEOTIDE SEQUENCE</scope>
</reference>